<keyword evidence="3" id="KW-0156">Chromatin regulator</keyword>
<evidence type="ECO:0000256" key="3">
    <source>
        <dbReference type="ARBA" id="ARBA00022853"/>
    </source>
</evidence>
<comment type="subcellular location">
    <subcellularLocation>
        <location evidence="1">Nucleus</location>
    </subcellularLocation>
</comment>
<feature type="compositionally biased region" description="Basic residues" evidence="9">
    <location>
        <begin position="390"/>
        <end position="400"/>
    </location>
</feature>
<feature type="compositionally biased region" description="Low complexity" evidence="9">
    <location>
        <begin position="703"/>
        <end position="720"/>
    </location>
</feature>
<feature type="domain" description="Bromo" evidence="10">
    <location>
        <begin position="141"/>
        <end position="211"/>
    </location>
</feature>
<gene>
    <name evidence="11" type="ORF">FA10DRAFT_266030</name>
</gene>
<name>A0A316YWR9_9BASI</name>
<evidence type="ECO:0000256" key="9">
    <source>
        <dbReference type="SAM" id="MobiDB-lite"/>
    </source>
</evidence>
<dbReference type="GO" id="GO:0003682">
    <property type="term" value="F:chromatin binding"/>
    <property type="evidence" value="ECO:0007669"/>
    <property type="project" value="TreeGrafter"/>
</dbReference>
<dbReference type="PANTHER" id="PTHR16062:SF19">
    <property type="entry name" value="PROTEIN POLYBROMO-1"/>
    <property type="match status" value="1"/>
</dbReference>
<feature type="compositionally biased region" description="Polar residues" evidence="9">
    <location>
        <begin position="670"/>
        <end position="681"/>
    </location>
</feature>
<dbReference type="InterPro" id="IPR036427">
    <property type="entry name" value="Bromodomain-like_sf"/>
</dbReference>
<dbReference type="PROSITE" id="PS00633">
    <property type="entry name" value="BROMODOMAIN_1"/>
    <property type="match status" value="1"/>
</dbReference>
<evidence type="ECO:0000256" key="7">
    <source>
        <dbReference type="ARBA" id="ARBA00023242"/>
    </source>
</evidence>
<dbReference type="Pfam" id="PF00439">
    <property type="entry name" value="Bromodomain"/>
    <property type="match status" value="2"/>
</dbReference>
<dbReference type="GO" id="GO:0006338">
    <property type="term" value="P:chromatin remodeling"/>
    <property type="evidence" value="ECO:0007669"/>
    <property type="project" value="InterPro"/>
</dbReference>
<feature type="compositionally biased region" description="Acidic residues" evidence="9">
    <location>
        <begin position="325"/>
        <end position="348"/>
    </location>
</feature>
<feature type="compositionally biased region" description="Polar residues" evidence="9">
    <location>
        <begin position="294"/>
        <end position="310"/>
    </location>
</feature>
<dbReference type="SUPFAM" id="SSF47370">
    <property type="entry name" value="Bromodomain"/>
    <property type="match status" value="2"/>
</dbReference>
<keyword evidence="2" id="KW-0677">Repeat</keyword>
<keyword evidence="4" id="KW-0805">Transcription regulation</keyword>
<evidence type="ECO:0000313" key="11">
    <source>
        <dbReference type="EMBL" id="PWN92235.1"/>
    </source>
</evidence>
<keyword evidence="5 8" id="KW-0103">Bromodomain</keyword>
<dbReference type="STRING" id="215250.A0A316YWR9"/>
<dbReference type="EMBL" id="KZ819635">
    <property type="protein sequence ID" value="PWN92235.1"/>
    <property type="molecule type" value="Genomic_DNA"/>
</dbReference>
<dbReference type="GeneID" id="37043233"/>
<feature type="compositionally biased region" description="Polar residues" evidence="9">
    <location>
        <begin position="238"/>
        <end position="253"/>
    </location>
</feature>
<evidence type="ECO:0000256" key="1">
    <source>
        <dbReference type="ARBA" id="ARBA00004123"/>
    </source>
</evidence>
<feature type="region of interest" description="Disordered" evidence="9">
    <location>
        <begin position="237"/>
        <end position="262"/>
    </location>
</feature>
<dbReference type="OrthoDB" id="6017at2759"/>
<feature type="compositionally biased region" description="Low complexity" evidence="9">
    <location>
        <begin position="586"/>
        <end position="602"/>
    </location>
</feature>
<organism evidence="11 12">
    <name type="scientific">Acaromyces ingoldii</name>
    <dbReference type="NCBI Taxonomy" id="215250"/>
    <lineage>
        <taxon>Eukaryota</taxon>
        <taxon>Fungi</taxon>
        <taxon>Dikarya</taxon>
        <taxon>Basidiomycota</taxon>
        <taxon>Ustilaginomycotina</taxon>
        <taxon>Exobasidiomycetes</taxon>
        <taxon>Exobasidiales</taxon>
        <taxon>Cryptobasidiaceae</taxon>
        <taxon>Acaromyces</taxon>
    </lineage>
</organism>
<dbReference type="InterPro" id="IPR001487">
    <property type="entry name" value="Bromodomain"/>
</dbReference>
<keyword evidence="7" id="KW-0539">Nucleus</keyword>
<dbReference type="CDD" id="cd04369">
    <property type="entry name" value="Bromodomain"/>
    <property type="match status" value="1"/>
</dbReference>
<reference evidence="11" key="1">
    <citation type="journal article" date="2018" name="Mol. Biol. Evol.">
        <title>Broad Genomic Sampling Reveals a Smut Pathogenic Ancestry of the Fungal Clade Ustilaginomycotina.</title>
        <authorList>
            <person name="Kijpornyongpan T."/>
            <person name="Mondo S.J."/>
            <person name="Barry K."/>
            <person name="Sandor L."/>
            <person name="Lee J."/>
            <person name="Lipzen A."/>
            <person name="Pangilinan J."/>
            <person name="LaButti K."/>
            <person name="Hainaut M."/>
            <person name="Henrissat B."/>
            <person name="Grigoriev I.V."/>
            <person name="Spatafora J.W."/>
            <person name="Aime M.C."/>
        </authorList>
    </citation>
    <scope>NUCLEOTIDE SEQUENCE [LARGE SCALE GENOMIC DNA]</scope>
    <source>
        <strain evidence="11">MCA 4198</strain>
    </source>
</reference>
<feature type="region of interest" description="Disordered" evidence="9">
    <location>
        <begin position="860"/>
        <end position="881"/>
    </location>
</feature>
<keyword evidence="12" id="KW-1185">Reference proteome</keyword>
<dbReference type="PROSITE" id="PS50014">
    <property type="entry name" value="BROMODOMAIN_2"/>
    <property type="match status" value="2"/>
</dbReference>
<evidence type="ECO:0000256" key="6">
    <source>
        <dbReference type="ARBA" id="ARBA00023163"/>
    </source>
</evidence>
<keyword evidence="6" id="KW-0804">Transcription</keyword>
<dbReference type="InterPro" id="IPR018359">
    <property type="entry name" value="Bromodomain_CS"/>
</dbReference>
<dbReference type="PANTHER" id="PTHR16062">
    <property type="entry name" value="SWI/SNF-RELATED"/>
    <property type="match status" value="1"/>
</dbReference>
<feature type="compositionally biased region" description="Basic residues" evidence="9">
    <location>
        <begin position="353"/>
        <end position="363"/>
    </location>
</feature>
<evidence type="ECO:0000256" key="8">
    <source>
        <dbReference type="PROSITE-ProRule" id="PRU00035"/>
    </source>
</evidence>
<dbReference type="SMART" id="SM00297">
    <property type="entry name" value="BROMO"/>
    <property type="match status" value="2"/>
</dbReference>
<evidence type="ECO:0000313" key="12">
    <source>
        <dbReference type="Proteomes" id="UP000245768"/>
    </source>
</evidence>
<dbReference type="PRINTS" id="PR00503">
    <property type="entry name" value="BROMODOMAIN"/>
</dbReference>
<dbReference type="Proteomes" id="UP000245768">
    <property type="component" value="Unassembled WGS sequence"/>
</dbReference>
<dbReference type="RefSeq" id="XP_025379433.1">
    <property type="nucleotide sequence ID" value="XM_025521317.1"/>
</dbReference>
<sequence>MAPPKGHVAGLSSDNVSKLDALARVGREAKTPSSVGWILEKNKKPEQIQVRPSREEGKLTVCLSLSGVPQIIAGTRKRIKVESEAHQHGLPAARLASSPALGRASGSGSAAPADSAAAREEASRLGFKLLDVIINRIDEVDKTPLCIPFLALPSPHDYPDYYELIKKPTSLEQIRRRLQAREYTSLDECRGDCEVVCRNAKKYNQSGSEIYEKARVMHSIIKEAYVDLVQAGDASPSLGGTLQSDPPLQQQSAALARNEKPSARARLEYDDDAVVLRYKKSGDLPLEEDDDSSIAHQRNQMVSGSNTPRTTAREIEDGNDAAAAMEEDEEEEEQDEDADDGGDQDDGGEYGGSKRRAGRKPYKKRDASSSTPMDLGSGDRSNLTLSGKFDRRKRPGPRGKRLKSTLRHIFFEIKSKLSSRGTHLSDAFWELPPKREYPDYYRVILQPICMRQIEEKTLAKDYVNPHAFISSFRLMLDNAQYFNEEGSFVWCEAQEMRDHIEKTVVPTLIADGFTMEPDDLRQSALPIELAANSTIPAQAAAYRIQMERRAQQLADNSLPGDTSMSPETPSRPPMHHTPSSMHLAVPPGQSPGSSSPMSQQHGLGLNVGLESPVRHMPPAPPNPQPMSPYPMANGVQGARPVQNGAGPYPPSGHVSTPFAMQRPQAGPSPAQWSSSQYSTPGTAGPSGNGYFASPSQTYYGQRPSVATPAPAGSPGSTSSPFARPPLPHLTGPGASRPAPTSNQISSKKLSGDPPPDPLRPFAVAGVRRPPVAPTLAVEARSASKNVEMKLSLSNLVTRQHVVALPRDAQTLSVRFLVRAIVDKKENTSSHGADDGMDEGASKAKDKWLVTAHLNGTAVGVRGVEHRPKGGDGSEESSSDRLDAELDASQVSVCSLKFAPPMATSILDISVGPPPPCLALRRLVDEATSSADSSETAERARALLEMPERYRLVIHRSPH</sequence>
<protein>
    <recommendedName>
        <fullName evidence="10">Bromo domain-containing protein</fullName>
    </recommendedName>
</protein>
<feature type="compositionally biased region" description="Basic and acidic residues" evidence="9">
    <location>
        <begin position="862"/>
        <end position="881"/>
    </location>
</feature>
<evidence type="ECO:0000256" key="4">
    <source>
        <dbReference type="ARBA" id="ARBA00023015"/>
    </source>
</evidence>
<dbReference type="GO" id="GO:0016586">
    <property type="term" value="C:RSC-type complex"/>
    <property type="evidence" value="ECO:0007669"/>
    <property type="project" value="InterPro"/>
</dbReference>
<dbReference type="InParanoid" id="A0A316YWR9"/>
<feature type="compositionally biased region" description="Polar residues" evidence="9">
    <location>
        <begin position="738"/>
        <end position="748"/>
    </location>
</feature>
<feature type="compositionally biased region" description="Polar residues" evidence="9">
    <location>
        <begin position="553"/>
        <end position="568"/>
    </location>
</feature>
<dbReference type="InterPro" id="IPR037382">
    <property type="entry name" value="Rsc/polybromo"/>
</dbReference>
<feature type="domain" description="Bromo" evidence="10">
    <location>
        <begin position="420"/>
        <end position="490"/>
    </location>
</feature>
<accession>A0A316YWR9</accession>
<evidence type="ECO:0000256" key="5">
    <source>
        <dbReference type="ARBA" id="ARBA00023117"/>
    </source>
</evidence>
<dbReference type="Gene3D" id="1.20.920.10">
    <property type="entry name" value="Bromodomain-like"/>
    <property type="match status" value="2"/>
</dbReference>
<feature type="compositionally biased region" description="Low complexity" evidence="9">
    <location>
        <begin position="89"/>
        <end position="115"/>
    </location>
</feature>
<feature type="compositionally biased region" description="Pro residues" evidence="9">
    <location>
        <begin position="615"/>
        <end position="628"/>
    </location>
</feature>
<feature type="region of interest" description="Disordered" evidence="9">
    <location>
        <begin position="283"/>
        <end position="400"/>
    </location>
</feature>
<evidence type="ECO:0000259" key="10">
    <source>
        <dbReference type="PROSITE" id="PS50014"/>
    </source>
</evidence>
<feature type="region of interest" description="Disordered" evidence="9">
    <location>
        <begin position="83"/>
        <end position="115"/>
    </location>
</feature>
<proteinExistence type="predicted"/>
<evidence type="ECO:0000256" key="2">
    <source>
        <dbReference type="ARBA" id="ARBA00022737"/>
    </source>
</evidence>
<dbReference type="AlphaFoldDB" id="A0A316YWR9"/>
<feature type="region of interest" description="Disordered" evidence="9">
    <location>
        <begin position="551"/>
        <end position="760"/>
    </location>
</feature>
<dbReference type="GO" id="GO:0006368">
    <property type="term" value="P:transcription elongation by RNA polymerase II"/>
    <property type="evidence" value="ECO:0007669"/>
    <property type="project" value="TreeGrafter"/>
</dbReference>